<dbReference type="InterPro" id="IPR056818">
    <property type="entry name" value="GlmU/GlgC-like_hexapep"/>
</dbReference>
<evidence type="ECO:0000259" key="1">
    <source>
        <dbReference type="Pfam" id="PF00483"/>
    </source>
</evidence>
<dbReference type="InterPro" id="IPR050486">
    <property type="entry name" value="Mannose-1P_guanyltransferase"/>
</dbReference>
<feature type="domain" description="Glucose-1-phosphate adenylyltransferase/Bifunctional protein GlmU-like C-terminal hexapeptide" evidence="2">
    <location>
        <begin position="188"/>
        <end position="254"/>
    </location>
</feature>
<dbReference type="CDD" id="cd04181">
    <property type="entry name" value="NTP_transferase"/>
    <property type="match status" value="1"/>
</dbReference>
<gene>
    <name evidence="3" type="ORF">UFOPK2921_00089</name>
</gene>
<dbReference type="InterPro" id="IPR029044">
    <property type="entry name" value="Nucleotide-diphossugar_trans"/>
</dbReference>
<dbReference type="AlphaFoldDB" id="A0A6J6VA42"/>
<dbReference type="InterPro" id="IPR005835">
    <property type="entry name" value="NTP_transferase_dom"/>
</dbReference>
<dbReference type="InterPro" id="IPR011004">
    <property type="entry name" value="Trimer_LpxA-like_sf"/>
</dbReference>
<feature type="domain" description="Nucleotidyl transferase" evidence="1">
    <location>
        <begin position="4"/>
        <end position="165"/>
    </location>
</feature>
<proteinExistence type="predicted"/>
<accession>A0A6J6VA42</accession>
<dbReference type="PANTHER" id="PTHR22572">
    <property type="entry name" value="SUGAR-1-PHOSPHATE GUANYL TRANSFERASE"/>
    <property type="match status" value="1"/>
</dbReference>
<reference evidence="3" key="1">
    <citation type="submission" date="2020-05" db="EMBL/GenBank/DDBJ databases">
        <authorList>
            <person name="Chiriac C."/>
            <person name="Salcher M."/>
            <person name="Ghai R."/>
            <person name="Kavagutti S V."/>
        </authorList>
    </citation>
    <scope>NUCLEOTIDE SEQUENCE</scope>
</reference>
<sequence>MCAGIPLHYAVEPEPLDTAGAIRFAAEHAGINETFVVVNGDVLTDLDVSALIAFHKERGAQATMHLTPVDDPSAYGVAVIDDQGRVQRFVEKPALGTAPSNLINAGTYVVEPSVLQRIPTGRKVSIEREIFPLIVADGGLYAMATNDYWIDAGRPEPYLQANLDMIDAVRRSASAPAIEPGAKVDPSALVHHSLVSAGALVEAGADIKDSVILAGAIIRQGAVVHGSIVMGEVGNGASITDTMVGATGNVVPGVTLVHALVPDPALL</sequence>
<protein>
    <submittedName>
        <fullName evidence="3">Unannotated protein</fullName>
    </submittedName>
</protein>
<evidence type="ECO:0000259" key="2">
    <source>
        <dbReference type="Pfam" id="PF24894"/>
    </source>
</evidence>
<dbReference type="EMBL" id="CAEZZV010000006">
    <property type="protein sequence ID" value="CAB4767888.1"/>
    <property type="molecule type" value="Genomic_DNA"/>
</dbReference>
<dbReference type="Pfam" id="PF00483">
    <property type="entry name" value="NTP_transferase"/>
    <property type="match status" value="1"/>
</dbReference>
<dbReference type="Gene3D" id="2.160.10.10">
    <property type="entry name" value="Hexapeptide repeat proteins"/>
    <property type="match status" value="1"/>
</dbReference>
<evidence type="ECO:0000313" key="3">
    <source>
        <dbReference type="EMBL" id="CAB4767888.1"/>
    </source>
</evidence>
<dbReference type="Pfam" id="PF24894">
    <property type="entry name" value="Hexapep_GlmU"/>
    <property type="match status" value="1"/>
</dbReference>
<dbReference type="SUPFAM" id="SSF53448">
    <property type="entry name" value="Nucleotide-diphospho-sugar transferases"/>
    <property type="match status" value="1"/>
</dbReference>
<name>A0A6J6VA42_9ZZZZ</name>
<dbReference type="SUPFAM" id="SSF51161">
    <property type="entry name" value="Trimeric LpxA-like enzymes"/>
    <property type="match status" value="1"/>
</dbReference>
<dbReference type="Gene3D" id="3.90.550.10">
    <property type="entry name" value="Spore Coat Polysaccharide Biosynthesis Protein SpsA, Chain A"/>
    <property type="match status" value="1"/>
</dbReference>
<organism evidence="3">
    <name type="scientific">freshwater metagenome</name>
    <dbReference type="NCBI Taxonomy" id="449393"/>
    <lineage>
        <taxon>unclassified sequences</taxon>
        <taxon>metagenomes</taxon>
        <taxon>ecological metagenomes</taxon>
    </lineage>
</organism>